<evidence type="ECO:0000313" key="2">
    <source>
        <dbReference type="EMBL" id="MBD2700101.1"/>
    </source>
</evidence>
<dbReference type="AlphaFoldDB" id="A0A926Y1H4"/>
<reference evidence="2" key="1">
    <citation type="submission" date="2020-09" db="EMBL/GenBank/DDBJ databases">
        <authorList>
            <person name="Kim M.K."/>
        </authorList>
    </citation>
    <scope>NUCLEOTIDE SEQUENCE</scope>
    <source>
        <strain evidence="2">BT702</strain>
    </source>
</reference>
<dbReference type="EMBL" id="JACWZY010000003">
    <property type="protein sequence ID" value="MBD2700101.1"/>
    <property type="molecule type" value="Genomic_DNA"/>
</dbReference>
<gene>
    <name evidence="2" type="ORF">IC229_05610</name>
</gene>
<sequence>MIQSLVSTNIGLLTLTVTALLLIGSGVLIGMFFTPRPSTKNPIKS</sequence>
<evidence type="ECO:0000313" key="3">
    <source>
        <dbReference type="Proteomes" id="UP000598820"/>
    </source>
</evidence>
<keyword evidence="1" id="KW-0472">Membrane</keyword>
<feature type="transmembrane region" description="Helical" evidence="1">
    <location>
        <begin position="12"/>
        <end position="34"/>
    </location>
</feature>
<organism evidence="2 3">
    <name type="scientific">Spirosoma profusum</name>
    <dbReference type="NCBI Taxonomy" id="2771354"/>
    <lineage>
        <taxon>Bacteria</taxon>
        <taxon>Pseudomonadati</taxon>
        <taxon>Bacteroidota</taxon>
        <taxon>Cytophagia</taxon>
        <taxon>Cytophagales</taxon>
        <taxon>Cytophagaceae</taxon>
        <taxon>Spirosoma</taxon>
    </lineage>
</organism>
<keyword evidence="1" id="KW-1133">Transmembrane helix</keyword>
<comment type="caution">
    <text evidence="2">The sequence shown here is derived from an EMBL/GenBank/DDBJ whole genome shotgun (WGS) entry which is preliminary data.</text>
</comment>
<name>A0A926Y1H4_9BACT</name>
<dbReference type="RefSeq" id="WP_190885954.1">
    <property type="nucleotide sequence ID" value="NZ_JACWZY010000003.1"/>
</dbReference>
<evidence type="ECO:0000256" key="1">
    <source>
        <dbReference type="SAM" id="Phobius"/>
    </source>
</evidence>
<keyword evidence="3" id="KW-1185">Reference proteome</keyword>
<keyword evidence="1" id="KW-0812">Transmembrane</keyword>
<proteinExistence type="predicted"/>
<accession>A0A926Y1H4</accession>
<dbReference type="Proteomes" id="UP000598820">
    <property type="component" value="Unassembled WGS sequence"/>
</dbReference>
<protein>
    <submittedName>
        <fullName evidence="2">Uncharacterized protein</fullName>
    </submittedName>
</protein>